<proteinExistence type="predicted"/>
<dbReference type="Proteomes" id="UP000310158">
    <property type="component" value="Unassembled WGS sequence"/>
</dbReference>
<name>A0A4S4L7J3_9AGAM</name>
<gene>
    <name evidence="2" type="ORF">EW146_g9287</name>
</gene>
<protein>
    <submittedName>
        <fullName evidence="2">Uncharacterized protein</fullName>
    </submittedName>
</protein>
<reference evidence="2 3" key="1">
    <citation type="submission" date="2019-02" db="EMBL/GenBank/DDBJ databases">
        <title>Genome sequencing of the rare red list fungi Bondarzewia mesenterica.</title>
        <authorList>
            <person name="Buettner E."/>
            <person name="Kellner H."/>
        </authorList>
    </citation>
    <scope>NUCLEOTIDE SEQUENCE [LARGE SCALE GENOMIC DNA]</scope>
    <source>
        <strain evidence="2 3">DSM 108281</strain>
    </source>
</reference>
<sequence length="101" mass="11327">MSIVFSGQDGVVERARKQLENLVSVWAILDYTETRTFARAAPEQHNCSVQRTKQAQRGMALAHKFEHSEHGDPIHSFSPERPNPAPLIPSEALQMVISIFS</sequence>
<dbReference type="GO" id="GO:0042645">
    <property type="term" value="C:mitochondrial nucleoid"/>
    <property type="evidence" value="ECO:0007669"/>
    <property type="project" value="TreeGrafter"/>
</dbReference>
<dbReference type="AlphaFoldDB" id="A0A4S4L7J3"/>
<dbReference type="GO" id="GO:0005948">
    <property type="term" value="C:acetolactate synthase complex"/>
    <property type="evidence" value="ECO:0007669"/>
    <property type="project" value="TreeGrafter"/>
</dbReference>
<evidence type="ECO:0000313" key="2">
    <source>
        <dbReference type="EMBL" id="THH07546.1"/>
    </source>
</evidence>
<accession>A0A4S4L7J3</accession>
<evidence type="ECO:0000313" key="3">
    <source>
        <dbReference type="Proteomes" id="UP000310158"/>
    </source>
</evidence>
<dbReference type="OrthoDB" id="2013116at2759"/>
<evidence type="ECO:0000256" key="1">
    <source>
        <dbReference type="SAM" id="MobiDB-lite"/>
    </source>
</evidence>
<dbReference type="GO" id="GO:0030234">
    <property type="term" value="F:enzyme regulator activity"/>
    <property type="evidence" value="ECO:0007669"/>
    <property type="project" value="TreeGrafter"/>
</dbReference>
<organism evidence="2 3">
    <name type="scientific">Bondarzewia mesenterica</name>
    <dbReference type="NCBI Taxonomy" id="1095465"/>
    <lineage>
        <taxon>Eukaryota</taxon>
        <taxon>Fungi</taxon>
        <taxon>Dikarya</taxon>
        <taxon>Basidiomycota</taxon>
        <taxon>Agaricomycotina</taxon>
        <taxon>Agaricomycetes</taxon>
        <taxon>Russulales</taxon>
        <taxon>Bondarzewiaceae</taxon>
        <taxon>Bondarzewia</taxon>
    </lineage>
</organism>
<dbReference type="InterPro" id="IPR053050">
    <property type="entry name" value="ALS_regulatory_subunit"/>
</dbReference>
<dbReference type="GO" id="GO:0009082">
    <property type="term" value="P:branched-chain amino acid biosynthetic process"/>
    <property type="evidence" value="ECO:0007669"/>
    <property type="project" value="TreeGrafter"/>
</dbReference>
<dbReference type="PANTHER" id="PTHR31242:SF2">
    <property type="entry name" value="ACETOLACTATE SYNTHASE SMALL SUBUNIT, MITOCHONDRIAL"/>
    <property type="match status" value="1"/>
</dbReference>
<dbReference type="PANTHER" id="PTHR31242">
    <property type="entry name" value="ACETOLACTATE SYNTHASE SMALL SUBUNIT, MITOCHONDRIAL"/>
    <property type="match status" value="1"/>
</dbReference>
<keyword evidence="3" id="KW-1185">Reference proteome</keyword>
<dbReference type="EMBL" id="SGPL01000769">
    <property type="protein sequence ID" value="THH07546.1"/>
    <property type="molecule type" value="Genomic_DNA"/>
</dbReference>
<comment type="caution">
    <text evidence="2">The sequence shown here is derived from an EMBL/GenBank/DDBJ whole genome shotgun (WGS) entry which is preliminary data.</text>
</comment>
<feature type="region of interest" description="Disordered" evidence="1">
    <location>
        <begin position="66"/>
        <end position="87"/>
    </location>
</feature>